<name>A0A7J8QE86_GOSRA</name>
<comment type="caution">
    <text evidence="2">The sequence shown here is derived from an EMBL/GenBank/DDBJ whole genome shotgun (WGS) entry which is preliminary data.</text>
</comment>
<proteinExistence type="predicted"/>
<evidence type="ECO:0008006" key="4">
    <source>
        <dbReference type="Google" id="ProtNLM"/>
    </source>
</evidence>
<feature type="region of interest" description="Disordered" evidence="1">
    <location>
        <begin position="1"/>
        <end position="81"/>
    </location>
</feature>
<dbReference type="Gene3D" id="3.60.10.10">
    <property type="entry name" value="Endonuclease/exonuclease/phosphatase"/>
    <property type="match status" value="1"/>
</dbReference>
<feature type="compositionally biased region" description="Basic and acidic residues" evidence="1">
    <location>
        <begin position="66"/>
        <end position="81"/>
    </location>
</feature>
<feature type="non-terminal residue" evidence="2">
    <location>
        <position position="1"/>
    </location>
</feature>
<reference evidence="2 3" key="1">
    <citation type="journal article" date="2019" name="Genome Biol. Evol.">
        <title>Insights into the evolution of the New World diploid cottons (Gossypium, subgenus Houzingenia) based on genome sequencing.</title>
        <authorList>
            <person name="Grover C.E."/>
            <person name="Arick M.A. 2nd"/>
            <person name="Thrash A."/>
            <person name="Conover J.L."/>
            <person name="Sanders W.S."/>
            <person name="Peterson D.G."/>
            <person name="Frelichowski J.E."/>
            <person name="Scheffler J.A."/>
            <person name="Scheffler B.E."/>
            <person name="Wendel J.F."/>
        </authorList>
    </citation>
    <scope>NUCLEOTIDE SEQUENCE [LARGE SCALE GENOMIC DNA]</scope>
    <source>
        <strain evidence="2">8</strain>
        <tissue evidence="2">Leaf</tissue>
    </source>
</reference>
<dbReference type="SUPFAM" id="SSF56219">
    <property type="entry name" value="DNase I-like"/>
    <property type="match status" value="1"/>
</dbReference>
<dbReference type="AlphaFoldDB" id="A0A7J8QE86"/>
<accession>A0A7J8QE86</accession>
<dbReference type="PANTHER" id="PTHR35218">
    <property type="entry name" value="RNASE H DOMAIN-CONTAINING PROTEIN"/>
    <property type="match status" value="1"/>
</dbReference>
<dbReference type="Proteomes" id="UP000593578">
    <property type="component" value="Unassembled WGS sequence"/>
</dbReference>
<protein>
    <recommendedName>
        <fullName evidence="4">Endonuclease/exonuclease/phosphatase domain-containing protein</fullName>
    </recommendedName>
</protein>
<evidence type="ECO:0000313" key="3">
    <source>
        <dbReference type="Proteomes" id="UP000593578"/>
    </source>
</evidence>
<sequence>PEEREKVEDEQPYSVALKAESNLLGKESQRFGSVTKKSMKQRYYTGKADVHKGSESPSRVVPKPGQQREKKMESETVRGKRKCDTKQLEEMDNSFVGNVLKKPKFNGEGLGVSVLSDSLKPILEHDTSTQACRRLRLPLKSHNPHIVFLTETKLDSKRMEKVCRKCGFMNSIDVQAKGSHGGLSLRFTDFYGSLVERDRQGSWELIRKFKGDCNMPWIIYEDFNEILHSHEKQGGPWFTLERGNLPKTNICERLDRGTNKGANYSSKKNFSFEAWWVLDDSYKDVIREVWGTTSNDLAKLEALPSALIEWSKVVKKDSGDATK</sequence>
<organism evidence="2 3">
    <name type="scientific">Gossypium raimondii</name>
    <name type="common">Peruvian cotton</name>
    <name type="synonym">Gossypium klotzschianum subsp. raimondii</name>
    <dbReference type="NCBI Taxonomy" id="29730"/>
    <lineage>
        <taxon>Eukaryota</taxon>
        <taxon>Viridiplantae</taxon>
        <taxon>Streptophyta</taxon>
        <taxon>Embryophyta</taxon>
        <taxon>Tracheophyta</taxon>
        <taxon>Spermatophyta</taxon>
        <taxon>Magnoliopsida</taxon>
        <taxon>eudicotyledons</taxon>
        <taxon>Gunneridae</taxon>
        <taxon>Pentapetalae</taxon>
        <taxon>rosids</taxon>
        <taxon>malvids</taxon>
        <taxon>Malvales</taxon>
        <taxon>Malvaceae</taxon>
        <taxon>Malvoideae</taxon>
        <taxon>Gossypium</taxon>
    </lineage>
</organism>
<dbReference type="InterPro" id="IPR036691">
    <property type="entry name" value="Endo/exonu/phosph_ase_sf"/>
</dbReference>
<dbReference type="EMBL" id="JABEZZ010000011">
    <property type="protein sequence ID" value="MBA0599590.1"/>
    <property type="molecule type" value="Genomic_DNA"/>
</dbReference>
<dbReference type="PANTHER" id="PTHR35218:SF9">
    <property type="entry name" value="ENDONUCLEASE_EXONUCLEASE_PHOSPHATASE DOMAIN-CONTAINING PROTEIN"/>
    <property type="match status" value="1"/>
</dbReference>
<evidence type="ECO:0000313" key="2">
    <source>
        <dbReference type="EMBL" id="MBA0599590.1"/>
    </source>
</evidence>
<evidence type="ECO:0000256" key="1">
    <source>
        <dbReference type="SAM" id="MobiDB-lite"/>
    </source>
</evidence>
<gene>
    <name evidence="2" type="ORF">Gorai_005801</name>
</gene>
<feature type="non-terminal residue" evidence="2">
    <location>
        <position position="323"/>
    </location>
</feature>